<comment type="caution">
    <text evidence="2">The sequence shown here is derived from an EMBL/GenBank/DDBJ whole genome shotgun (WGS) entry which is preliminary data.</text>
</comment>
<feature type="transmembrane region" description="Helical" evidence="1">
    <location>
        <begin position="71"/>
        <end position="90"/>
    </location>
</feature>
<sequence length="104" mass="11268">MKIDDPFGRSAQKQEQNYVSVRKALQTAGVTTPALAEQCLQGITRKALISSAVLAVLVAVVALLYPRGLSAALVCAGVGWLWISVTAVNGRRHVLRYRKEEFGD</sequence>
<keyword evidence="3" id="KW-1185">Reference proteome</keyword>
<evidence type="ECO:0000313" key="3">
    <source>
        <dbReference type="Proteomes" id="UP000319502"/>
    </source>
</evidence>
<evidence type="ECO:0000313" key="2">
    <source>
        <dbReference type="EMBL" id="TVO58703.1"/>
    </source>
</evidence>
<keyword evidence="1" id="KW-1133">Transmembrane helix</keyword>
<dbReference type="AlphaFoldDB" id="A0A557R0M3"/>
<name>A0A557R0M3_9RHOO</name>
<dbReference type="RefSeq" id="WP_144308229.1">
    <property type="nucleotide sequence ID" value="NZ_VMNK01000003.1"/>
</dbReference>
<feature type="transmembrane region" description="Helical" evidence="1">
    <location>
        <begin position="47"/>
        <end position="65"/>
    </location>
</feature>
<accession>A0A557R0M3</accession>
<dbReference type="Proteomes" id="UP000319502">
    <property type="component" value="Unassembled WGS sequence"/>
</dbReference>
<keyword evidence="1" id="KW-0812">Transmembrane</keyword>
<keyword evidence="1" id="KW-0472">Membrane</keyword>
<reference evidence="2 3" key="1">
    <citation type="submission" date="2019-07" db="EMBL/GenBank/DDBJ databases">
        <title>The pathways for chlorine oxyanion respiration interact through the shared metabolite chlorate.</title>
        <authorList>
            <person name="Barnum T.P."/>
            <person name="Cheng Y."/>
            <person name="Hill K.A."/>
            <person name="Lucas L.N."/>
            <person name="Carlson H.K."/>
            <person name="Coates J.D."/>
        </authorList>
    </citation>
    <scope>NUCLEOTIDE SEQUENCE [LARGE SCALE GENOMIC DNA]</scope>
    <source>
        <strain evidence="2 3">SFB-3</strain>
    </source>
</reference>
<dbReference type="EMBL" id="VMNK01000003">
    <property type="protein sequence ID" value="TVO58703.1"/>
    <property type="molecule type" value="Genomic_DNA"/>
</dbReference>
<gene>
    <name evidence="2" type="ORF">FHP91_03295</name>
</gene>
<organism evidence="2 3">
    <name type="scientific">Denitromonas halophila</name>
    <dbReference type="NCBI Taxonomy" id="1629404"/>
    <lineage>
        <taxon>Bacteria</taxon>
        <taxon>Pseudomonadati</taxon>
        <taxon>Pseudomonadota</taxon>
        <taxon>Betaproteobacteria</taxon>
        <taxon>Rhodocyclales</taxon>
        <taxon>Zoogloeaceae</taxon>
        <taxon>Denitromonas</taxon>
    </lineage>
</organism>
<protein>
    <submittedName>
        <fullName evidence="2">Uncharacterized protein</fullName>
    </submittedName>
</protein>
<proteinExistence type="predicted"/>
<evidence type="ECO:0000256" key="1">
    <source>
        <dbReference type="SAM" id="Phobius"/>
    </source>
</evidence>